<dbReference type="InterPro" id="IPR021731">
    <property type="entry name" value="AMIN_dom"/>
</dbReference>
<keyword evidence="7" id="KW-0998">Cell outer membrane</keyword>
<evidence type="ECO:0000256" key="9">
    <source>
        <dbReference type="RuleBase" id="RU004004"/>
    </source>
</evidence>
<dbReference type="GO" id="GO:0009279">
    <property type="term" value="C:cell outer membrane"/>
    <property type="evidence" value="ECO:0007669"/>
    <property type="project" value="UniProtKB-SubCell"/>
</dbReference>
<comment type="similarity">
    <text evidence="8">Belongs to the bacterial secretin family.</text>
</comment>
<dbReference type="Gene3D" id="2.60.40.3500">
    <property type="match status" value="1"/>
</dbReference>
<protein>
    <submittedName>
        <fullName evidence="11">Type IV pilus assembly protein PilQ</fullName>
    </submittedName>
</protein>
<keyword evidence="12" id="KW-1185">Reference proteome</keyword>
<dbReference type="InterPro" id="IPR004846">
    <property type="entry name" value="T2SS/T3SS_dom"/>
</dbReference>
<dbReference type="InterPro" id="IPR005644">
    <property type="entry name" value="NolW-like"/>
</dbReference>
<dbReference type="Gene3D" id="3.30.1370.120">
    <property type="match status" value="1"/>
</dbReference>
<keyword evidence="2 9" id="KW-0813">Transport</keyword>
<dbReference type="AlphaFoldDB" id="A0A2P8EX95"/>
<dbReference type="NCBIfam" id="TIGR02515">
    <property type="entry name" value="IV_pilus_PilQ"/>
    <property type="match status" value="1"/>
</dbReference>
<dbReference type="Gene3D" id="2.60.40.3470">
    <property type="match status" value="1"/>
</dbReference>
<dbReference type="InterPro" id="IPR013355">
    <property type="entry name" value="Pilus_4_PilQ"/>
</dbReference>
<dbReference type="PRINTS" id="PR00811">
    <property type="entry name" value="BCTERIALGSPD"/>
</dbReference>
<comment type="caution">
    <text evidence="11">The sequence shown here is derived from an EMBL/GenBank/DDBJ whole genome shotgun (WGS) entry which is preliminary data.</text>
</comment>
<keyword evidence="5" id="KW-0653">Protein transport</keyword>
<dbReference type="GO" id="GO:0009306">
    <property type="term" value="P:protein secretion"/>
    <property type="evidence" value="ECO:0007669"/>
    <property type="project" value="InterPro"/>
</dbReference>
<evidence type="ECO:0000256" key="7">
    <source>
        <dbReference type="ARBA" id="ARBA00023237"/>
    </source>
</evidence>
<comment type="subcellular location">
    <subcellularLocation>
        <location evidence="9">Cell outer membrane</location>
    </subcellularLocation>
    <subcellularLocation>
        <location evidence="1">Membrane</location>
    </subcellularLocation>
</comment>
<keyword evidence="4" id="KW-0732">Signal</keyword>
<name>A0A2P8EX95_9GAMM</name>
<dbReference type="Pfam" id="PF21305">
    <property type="entry name" value="type_II_gspD_N0"/>
    <property type="match status" value="1"/>
</dbReference>
<dbReference type="Pfam" id="PF03958">
    <property type="entry name" value="Secretin_N"/>
    <property type="match status" value="1"/>
</dbReference>
<evidence type="ECO:0000256" key="2">
    <source>
        <dbReference type="ARBA" id="ARBA00022448"/>
    </source>
</evidence>
<evidence type="ECO:0000313" key="11">
    <source>
        <dbReference type="EMBL" id="PSL14089.1"/>
    </source>
</evidence>
<keyword evidence="3" id="KW-0812">Transmembrane</keyword>
<dbReference type="Pfam" id="PF00263">
    <property type="entry name" value="Secretin"/>
    <property type="match status" value="1"/>
</dbReference>
<proteinExistence type="inferred from homology"/>
<dbReference type="RefSeq" id="WP_425436410.1">
    <property type="nucleotide sequence ID" value="NZ_PYGI01000009.1"/>
</dbReference>
<dbReference type="InterPro" id="IPR038591">
    <property type="entry name" value="NolW-like_sf"/>
</dbReference>
<evidence type="ECO:0000256" key="4">
    <source>
        <dbReference type="ARBA" id="ARBA00022729"/>
    </source>
</evidence>
<gene>
    <name evidence="11" type="ORF">CLV44_10925</name>
</gene>
<reference evidence="11 12" key="1">
    <citation type="submission" date="2018-03" db="EMBL/GenBank/DDBJ databases">
        <title>Genomic Encyclopedia of Archaeal and Bacterial Type Strains, Phase II (KMG-II): from individual species to whole genera.</title>
        <authorList>
            <person name="Goeker M."/>
        </authorList>
    </citation>
    <scope>NUCLEOTIDE SEQUENCE [LARGE SCALE GENOMIC DNA]</scope>
    <source>
        <strain evidence="11 12">DSM 17586</strain>
    </source>
</reference>
<feature type="domain" description="Secretin/TonB short N-terminal" evidence="10">
    <location>
        <begin position="323"/>
        <end position="371"/>
    </location>
</feature>
<dbReference type="InterPro" id="IPR049371">
    <property type="entry name" value="GspD-like_N0"/>
</dbReference>
<dbReference type="SMART" id="SM00965">
    <property type="entry name" value="STN"/>
    <property type="match status" value="1"/>
</dbReference>
<dbReference type="Proteomes" id="UP000242133">
    <property type="component" value="Unassembled WGS sequence"/>
</dbReference>
<dbReference type="InterPro" id="IPR051808">
    <property type="entry name" value="Type_IV_pilus_biogenesis"/>
</dbReference>
<dbReference type="InterPro" id="IPR001775">
    <property type="entry name" value="GspD/PilQ"/>
</dbReference>
<evidence type="ECO:0000256" key="1">
    <source>
        <dbReference type="ARBA" id="ARBA00004370"/>
    </source>
</evidence>
<evidence type="ECO:0000256" key="3">
    <source>
        <dbReference type="ARBA" id="ARBA00022692"/>
    </source>
</evidence>
<evidence type="ECO:0000256" key="8">
    <source>
        <dbReference type="RuleBase" id="RU004003"/>
    </source>
</evidence>
<dbReference type="PANTHER" id="PTHR30604">
    <property type="entry name" value="PROTEIN TRANSPORT PROTEIN HOFQ"/>
    <property type="match status" value="1"/>
</dbReference>
<evidence type="ECO:0000313" key="12">
    <source>
        <dbReference type="Proteomes" id="UP000242133"/>
    </source>
</evidence>
<sequence>MQTVNRDRRIETNRMQTRYLGPFWLMLSAVLLMCFTRAAVAQNAVLQDVNFASLPGKKVEVQMTFDTAPPEVKAYLIEMPPRLVMDLWGASSAMAQKMLAVKSGDVDSLHFAEANGRLRIVTNLNAMVGYNVQTQGNTLLLELGSDVAAPANTVSTPVAHPQTTAAGSEATSNRTAQAEVAGIDFRRLEGDRGRVVIDLGTTGADLDIVEEGNNVVVNLKGANLKPGLQQRLDVQDFATPVNYVDTLVKGDSATILITPSAAPYDYMAYQSGNQLILDFKSMTQADQQAQKDLFPYSGEKIDLNFQNVEIRTVLQIIAEVAEKNLVVSDNVQGDITLRLKNVPWDQALDIVLQTKGLDKREAGNVLLIGTVAEIAEREAVEMQSQQSEITVAPLITDFIQIDYRKASDIKDRLVEAMMISERGFVLADDETNTLMVRETVKKVGEIRNTIKQFDVEVAQVMVQARLVTASNTAAKELGIRWGAGFKNDRWSVGGSPNFPSTPVVHNPILSSDQAEAVEDSEALKENMTIPGNLMVDLGIEKATSGLAFGFLTNRFLLSAELLAMQSDGKLEIVSQPKVITTNGKPAVIKAGQEIPTRTIDSDGKATVEWKEVVLKLDVVPQIIPGDKVQLDLIITEDSVGEVYDELGNRLINKQELRTSIVVSDGETVVLGGVLRNQTSENVSKTPFLGDLPVVGNLFRSRIAGNEKRELLIFITPQMIRESLRR</sequence>
<dbReference type="Pfam" id="PF11741">
    <property type="entry name" value="AMIN"/>
    <property type="match status" value="1"/>
</dbReference>
<dbReference type="PANTHER" id="PTHR30604:SF1">
    <property type="entry name" value="DNA UTILIZATION PROTEIN HOFQ"/>
    <property type="match status" value="1"/>
</dbReference>
<organism evidence="11 12">
    <name type="scientific">Marinobacterium halophilum</name>
    <dbReference type="NCBI Taxonomy" id="267374"/>
    <lineage>
        <taxon>Bacteria</taxon>
        <taxon>Pseudomonadati</taxon>
        <taxon>Pseudomonadota</taxon>
        <taxon>Gammaproteobacteria</taxon>
        <taxon>Oceanospirillales</taxon>
        <taxon>Oceanospirillaceae</taxon>
        <taxon>Marinobacterium</taxon>
    </lineage>
</organism>
<dbReference type="Gene3D" id="3.30.1370.130">
    <property type="match status" value="1"/>
</dbReference>
<accession>A0A2P8EX95</accession>
<evidence type="ECO:0000259" key="10">
    <source>
        <dbReference type="SMART" id="SM00965"/>
    </source>
</evidence>
<keyword evidence="6" id="KW-0472">Membrane</keyword>
<dbReference type="EMBL" id="PYGI01000009">
    <property type="protein sequence ID" value="PSL14089.1"/>
    <property type="molecule type" value="Genomic_DNA"/>
</dbReference>
<evidence type="ECO:0000256" key="5">
    <source>
        <dbReference type="ARBA" id="ARBA00022927"/>
    </source>
</evidence>
<dbReference type="InterPro" id="IPR011662">
    <property type="entry name" value="Secretin/TonB_short_N"/>
</dbReference>
<evidence type="ECO:0000256" key="6">
    <source>
        <dbReference type="ARBA" id="ARBA00023136"/>
    </source>
</evidence>